<dbReference type="Proteomes" id="UP000076715">
    <property type="component" value="Unassembled WGS sequence"/>
</dbReference>
<dbReference type="STRING" id="1642818.AWE51_23565"/>
<accession>A0A163B890</accession>
<dbReference type="AlphaFoldDB" id="A0A163B890"/>
<dbReference type="InterPro" id="IPR024311">
    <property type="entry name" value="Lipocalin-like"/>
</dbReference>
<dbReference type="EMBL" id="LQRT01000007">
    <property type="protein sequence ID" value="KZS41131.1"/>
    <property type="molecule type" value="Genomic_DNA"/>
</dbReference>
<evidence type="ECO:0000313" key="3">
    <source>
        <dbReference type="Proteomes" id="UP000076715"/>
    </source>
</evidence>
<protein>
    <recommendedName>
        <fullName evidence="1">Lipocalin-like domain-containing protein</fullName>
    </recommendedName>
</protein>
<feature type="domain" description="Lipocalin-like" evidence="1">
    <location>
        <begin position="29"/>
        <end position="109"/>
    </location>
</feature>
<reference evidence="2 3" key="1">
    <citation type="submission" date="2016-01" db="EMBL/GenBank/DDBJ databases">
        <title>The draft genome sequence of Aquimarina sp. RZW4-3-2.</title>
        <authorList>
            <person name="Wang Y."/>
        </authorList>
    </citation>
    <scope>NUCLEOTIDE SEQUENCE [LARGE SCALE GENOMIC DNA]</scope>
    <source>
        <strain evidence="2 3">RZW4-3-2</strain>
    </source>
</reference>
<evidence type="ECO:0000259" key="1">
    <source>
        <dbReference type="Pfam" id="PF13648"/>
    </source>
</evidence>
<keyword evidence="3" id="KW-1185">Reference proteome</keyword>
<organism evidence="2 3">
    <name type="scientific">Aquimarina aggregata</name>
    <dbReference type="NCBI Taxonomy" id="1642818"/>
    <lineage>
        <taxon>Bacteria</taxon>
        <taxon>Pseudomonadati</taxon>
        <taxon>Bacteroidota</taxon>
        <taxon>Flavobacteriia</taxon>
        <taxon>Flavobacteriales</taxon>
        <taxon>Flavobacteriaceae</taxon>
        <taxon>Aquimarina</taxon>
    </lineage>
</organism>
<comment type="caution">
    <text evidence="2">The sequence shown here is derived from an EMBL/GenBank/DDBJ whole genome shotgun (WGS) entry which is preliminary data.</text>
</comment>
<dbReference type="RefSeq" id="WP_066312986.1">
    <property type="nucleotide sequence ID" value="NZ_CANLSS010000024.1"/>
</dbReference>
<dbReference type="Pfam" id="PF13648">
    <property type="entry name" value="Lipocalin_4"/>
    <property type="match status" value="1"/>
</dbReference>
<dbReference type="OrthoDB" id="1191173at2"/>
<sequence length="127" mass="15067">MIRTILTTLVFIFSIHYGNAQKIDKKDLLKNWHLYAYKIKNKEYSPSKKEKNDYIFFKDDMTYTSLSEGKKEYGAWIFNTNGGYIMMNDQKKEKVKAYIISLTSKTLVLRFDIDEIRALEVHYTSIL</sequence>
<gene>
    <name evidence="2" type="ORF">AWE51_23565</name>
</gene>
<proteinExistence type="predicted"/>
<evidence type="ECO:0000313" key="2">
    <source>
        <dbReference type="EMBL" id="KZS41131.1"/>
    </source>
</evidence>
<name>A0A163B890_9FLAO</name>